<dbReference type="AlphaFoldDB" id="A0A0D5Y409"/>
<protein>
    <submittedName>
        <fullName evidence="2">Late control protein D</fullName>
    </submittedName>
</protein>
<organism evidence="2 3">
    <name type="scientific">Pseudomonas chlororaphis</name>
    <dbReference type="NCBI Taxonomy" id="587753"/>
    <lineage>
        <taxon>Bacteria</taxon>
        <taxon>Pseudomonadati</taxon>
        <taxon>Pseudomonadota</taxon>
        <taxon>Gammaproteobacteria</taxon>
        <taxon>Pseudomonadales</taxon>
        <taxon>Pseudomonadaceae</taxon>
        <taxon>Pseudomonas</taxon>
    </lineage>
</organism>
<dbReference type="SUPFAM" id="SSF69279">
    <property type="entry name" value="Phage tail proteins"/>
    <property type="match status" value="1"/>
</dbReference>
<dbReference type="OrthoDB" id="4070623at2"/>
<evidence type="ECO:0000313" key="2">
    <source>
        <dbReference type="EMBL" id="AKA25714.1"/>
    </source>
</evidence>
<reference evidence="2 3" key="1">
    <citation type="journal article" date="2015" name="Mol. Plant Microbe Interact.">
        <title>Comparative Genomic Analysis of Pseudomonas chlororaphis PCL1606 Reveals New Insight into Antifungal Compounds Involved in Biocontrol.</title>
        <authorList>
            <person name="Calderon C.E."/>
            <person name="Ramos C."/>
            <person name="de Vicente A."/>
            <person name="Cazorla F.M."/>
        </authorList>
    </citation>
    <scope>NUCLEOTIDE SEQUENCE [LARGE SCALE GENOMIC DNA]</scope>
    <source>
        <strain evidence="2 3">PCL1606</strain>
    </source>
</reference>
<feature type="compositionally biased region" description="Polar residues" evidence="1">
    <location>
        <begin position="244"/>
        <end position="257"/>
    </location>
</feature>
<name>A0A0D5Y409_9PSED</name>
<evidence type="ECO:0000313" key="3">
    <source>
        <dbReference type="Proteomes" id="UP000032748"/>
    </source>
</evidence>
<dbReference type="RefSeq" id="WP_045884695.1">
    <property type="nucleotide sequence ID" value="NZ_CP011110.1"/>
</dbReference>
<dbReference type="PANTHER" id="PTHR35862:SF1">
    <property type="entry name" value="FELS-2 PROPHAGE PROTEIN"/>
    <property type="match status" value="1"/>
</dbReference>
<dbReference type="Pfam" id="PF05954">
    <property type="entry name" value="Phage_GPD"/>
    <property type="match status" value="1"/>
</dbReference>
<accession>A0A0D5Y409</accession>
<dbReference type="InterPro" id="IPR052726">
    <property type="entry name" value="Phage_Baseplate_Hub"/>
</dbReference>
<dbReference type="EMBL" id="CP011110">
    <property type="protein sequence ID" value="AKA25714.1"/>
    <property type="molecule type" value="Genomic_DNA"/>
</dbReference>
<proteinExistence type="predicted"/>
<dbReference type="PATRIC" id="fig|587753.10.peg.4265"/>
<feature type="region of interest" description="Disordered" evidence="1">
    <location>
        <begin position="244"/>
        <end position="273"/>
    </location>
</feature>
<evidence type="ECO:0000256" key="1">
    <source>
        <dbReference type="SAM" id="MobiDB-lite"/>
    </source>
</evidence>
<dbReference type="PANTHER" id="PTHR35862">
    <property type="entry name" value="FELS-2 PROPHAGE PROTEIN"/>
    <property type="match status" value="1"/>
</dbReference>
<gene>
    <name evidence="2" type="ORF">PCL1606_42670</name>
</gene>
<dbReference type="Proteomes" id="UP000032748">
    <property type="component" value="Chromosome"/>
</dbReference>
<dbReference type="KEGG" id="pcz:PCL1606_42670"/>
<sequence>MDAMIPEQVPEARFVLIYQQRNITRNISEHLLSLTYMDFLSGQADSLDVELEDAEGKWRDAWYPGHGDSLALSIGWEGKPLREVGRFEIDGIELRCPASSVTIRALGTGINSPLRTPEHKAYENTTLDAVAKQIAARQGLELIGSIEPIKLDRLTQQESDLEFLRNLAGEYDYAFKVTGKRMVFHAISELVKGVPVASMVLGDLANVTLRDQIREVPKAVEVKHKEPATKKLISYTINNKGETVAVPSSSSKATTSGDTKKKRKRSASAEEAKAKAKAELARANRERTTGAWTAMGRPNLVSGNIVTLAAAGKLGGNYLITSARHQMNRSGGYIVDLESCRVSAPSISMNQNSTKPDLSLSTYGIQQEGVA</sequence>